<keyword evidence="3" id="KW-1185">Reference proteome</keyword>
<dbReference type="GeneID" id="95987883"/>
<dbReference type="RefSeq" id="XP_069207351.1">
    <property type="nucleotide sequence ID" value="XM_069355280.1"/>
</dbReference>
<reference evidence="2 3" key="1">
    <citation type="submission" date="2023-08" db="EMBL/GenBank/DDBJ databases">
        <title>Annotated Genome Sequence of Vanrija albida AlHP1.</title>
        <authorList>
            <person name="Herzog R."/>
        </authorList>
    </citation>
    <scope>NUCLEOTIDE SEQUENCE [LARGE SCALE GENOMIC DNA]</scope>
    <source>
        <strain evidence="2 3">AlHP1</strain>
    </source>
</reference>
<dbReference type="Proteomes" id="UP001565368">
    <property type="component" value="Unassembled WGS sequence"/>
</dbReference>
<feature type="region of interest" description="Disordered" evidence="1">
    <location>
        <begin position="217"/>
        <end position="280"/>
    </location>
</feature>
<accession>A0ABR3PZ09</accession>
<protein>
    <submittedName>
        <fullName evidence="2">Uncharacterized protein</fullName>
    </submittedName>
</protein>
<evidence type="ECO:0000256" key="1">
    <source>
        <dbReference type="SAM" id="MobiDB-lite"/>
    </source>
</evidence>
<gene>
    <name evidence="2" type="ORF">Q8F55_006840</name>
</gene>
<dbReference type="EMBL" id="JBBXJM010000005">
    <property type="protein sequence ID" value="KAL1407407.1"/>
    <property type="molecule type" value="Genomic_DNA"/>
</dbReference>
<name>A0ABR3PZ09_9TREE</name>
<proteinExistence type="predicted"/>
<evidence type="ECO:0000313" key="3">
    <source>
        <dbReference type="Proteomes" id="UP001565368"/>
    </source>
</evidence>
<sequence>MVPRIWIPRPSFRSSPCMADQEALGSRSAAGPLATIPTFCSEELAHSSWGIRGDNPGAVGVLRAVITLYEDQSIEIYKHSDRTSEDTPPAPQSLIAHGPDRRITFVDVHPAPLEAPGYVGFLKNWNEIRCRVTHTMPGYAAFRDDDSHDTFDDDPSEALCSKGPYTYPPISSVADLLRLGAEWAASPETFWGRHSFGRLARVPGAASGVTRHRIVAGPDDWATTASSAVDDAGGEESPQAQSGRRGPHPRQTARVPHAVRTCNPGPRTRTTFRPAPLPGVNRSGAWRSEYDGGVVAYRDWGLDARRGDAVGAIVTVYADGSMEEDADGAGSGWIYPDLRDRTARYHVPIAPHVVPPYILFLLAWNRRRCADLGAPPSGADAALIRAVTGQRLVRPLDVHTWNQLNRLTRLWLEDRAAFWQKHSWHNLAEALLSQGVPGRRP</sequence>
<comment type="caution">
    <text evidence="2">The sequence shown here is derived from an EMBL/GenBank/DDBJ whole genome shotgun (WGS) entry which is preliminary data.</text>
</comment>
<organism evidence="2 3">
    <name type="scientific">Vanrija albida</name>
    <dbReference type="NCBI Taxonomy" id="181172"/>
    <lineage>
        <taxon>Eukaryota</taxon>
        <taxon>Fungi</taxon>
        <taxon>Dikarya</taxon>
        <taxon>Basidiomycota</taxon>
        <taxon>Agaricomycotina</taxon>
        <taxon>Tremellomycetes</taxon>
        <taxon>Trichosporonales</taxon>
        <taxon>Trichosporonaceae</taxon>
        <taxon>Vanrija</taxon>
    </lineage>
</organism>
<evidence type="ECO:0000313" key="2">
    <source>
        <dbReference type="EMBL" id="KAL1407407.1"/>
    </source>
</evidence>